<dbReference type="InterPro" id="IPR033464">
    <property type="entry name" value="CSN8_PSD8_EIF3K"/>
</dbReference>
<dbReference type="FunFam" id="1.10.10.10:FF:000212">
    <property type="entry name" value="Eukaryotic translation initiation factor 3 subunit K"/>
    <property type="match status" value="1"/>
</dbReference>
<evidence type="ECO:0000256" key="1">
    <source>
        <dbReference type="ARBA" id="ARBA00022490"/>
    </source>
</evidence>
<dbReference type="PANTHER" id="PTHR13022">
    <property type="entry name" value="EUKARYOTIC TRANSLATION INITIATION FACTOR 3 SUBUNIT 11"/>
    <property type="match status" value="1"/>
</dbReference>
<dbReference type="GO" id="GO:0016282">
    <property type="term" value="C:eukaryotic 43S preinitiation complex"/>
    <property type="evidence" value="ECO:0007669"/>
    <property type="project" value="UniProtKB-UniRule"/>
</dbReference>
<reference evidence="6" key="1">
    <citation type="journal article" date="2010" name="Science">
        <title>Plasticity of animal genome architecture unmasked by rapid evolution of a pelagic tunicate.</title>
        <authorList>
            <person name="Denoeud F."/>
            <person name="Henriet S."/>
            <person name="Mungpakdee S."/>
            <person name="Aury J.M."/>
            <person name="Da Silva C."/>
            <person name="Brinkmann H."/>
            <person name="Mikhaleva J."/>
            <person name="Olsen L.C."/>
            <person name="Jubin C."/>
            <person name="Canestro C."/>
            <person name="Bouquet J.M."/>
            <person name="Danks G."/>
            <person name="Poulain J."/>
            <person name="Campsteijn C."/>
            <person name="Adamski M."/>
            <person name="Cross I."/>
            <person name="Yadetie F."/>
            <person name="Muffato M."/>
            <person name="Louis A."/>
            <person name="Butcher S."/>
            <person name="Tsagkogeorga G."/>
            <person name="Konrad A."/>
            <person name="Singh S."/>
            <person name="Jensen M.F."/>
            <person name="Cong E.H."/>
            <person name="Eikeseth-Otteraa H."/>
            <person name="Noel B."/>
            <person name="Anthouard V."/>
            <person name="Porcel B.M."/>
            <person name="Kachouri-Lafond R."/>
            <person name="Nishino A."/>
            <person name="Ugolini M."/>
            <person name="Chourrout P."/>
            <person name="Nishida H."/>
            <person name="Aasland R."/>
            <person name="Huzurbazar S."/>
            <person name="Westhof E."/>
            <person name="Delsuc F."/>
            <person name="Lehrach H."/>
            <person name="Reinhardt R."/>
            <person name="Weissenbach J."/>
            <person name="Roy S.W."/>
            <person name="Artiguenave F."/>
            <person name="Postlethwait J.H."/>
            <person name="Manak J.R."/>
            <person name="Thompson E.M."/>
            <person name="Jaillon O."/>
            <person name="Du Pasquier L."/>
            <person name="Boudinot P."/>
            <person name="Liberles D.A."/>
            <person name="Volff J.N."/>
            <person name="Philippe H."/>
            <person name="Lenhard B."/>
            <person name="Roest Crollius H."/>
            <person name="Wincker P."/>
            <person name="Chourrout D."/>
        </authorList>
    </citation>
    <scope>NUCLEOTIDE SEQUENCE [LARGE SCALE GENOMIC DNA]</scope>
</reference>
<feature type="domain" description="PCI" evidence="5">
    <location>
        <begin position="45"/>
        <end position="208"/>
    </location>
</feature>
<dbReference type="SUPFAM" id="SSF46785">
    <property type="entry name" value="Winged helix' DNA-binding domain"/>
    <property type="match status" value="1"/>
</dbReference>
<keyword evidence="2 4" id="KW-0396">Initiation factor</keyword>
<dbReference type="GO" id="GO:0033290">
    <property type="term" value="C:eukaryotic 48S preinitiation complex"/>
    <property type="evidence" value="ECO:0007669"/>
    <property type="project" value="UniProtKB-UniRule"/>
</dbReference>
<dbReference type="InterPro" id="IPR016020">
    <property type="entry name" value="Transl_init_fac_sub12_N_euk"/>
</dbReference>
<dbReference type="GO" id="GO:0003723">
    <property type="term" value="F:RNA binding"/>
    <property type="evidence" value="ECO:0007669"/>
    <property type="project" value="UniProtKB-UniRule"/>
</dbReference>
<evidence type="ECO:0000259" key="5">
    <source>
        <dbReference type="PROSITE" id="PS50250"/>
    </source>
</evidence>
<evidence type="ECO:0000313" key="7">
    <source>
        <dbReference type="Proteomes" id="UP000001307"/>
    </source>
</evidence>
<keyword evidence="3 4" id="KW-0648">Protein biosynthesis</keyword>
<dbReference type="HAMAP" id="MF_03010">
    <property type="entry name" value="eIF3k"/>
    <property type="match status" value="1"/>
</dbReference>
<comment type="function">
    <text evidence="4">Component of the eukaryotic translation initiation factor 3 (eIF-3) complex, which is involved in protein synthesis of a specialized repertoire of mRNAs and, together with other initiation factors, stimulates binding of mRNA and methionyl-tRNAi to the 40S ribosome. The eIF-3 complex specifically targets and initiates translation of a subset of mRNAs involved in cell proliferation.</text>
</comment>
<dbReference type="InterPro" id="IPR016024">
    <property type="entry name" value="ARM-type_fold"/>
</dbReference>
<proteinExistence type="inferred from homology"/>
<dbReference type="GO" id="GO:0043022">
    <property type="term" value="F:ribosome binding"/>
    <property type="evidence" value="ECO:0007669"/>
    <property type="project" value="InterPro"/>
</dbReference>
<comment type="subunit">
    <text evidence="4">Component of the eukaryotic translation initiation factor 3 (eIF-3) complex.</text>
</comment>
<gene>
    <name evidence="6" type="ORF">GSOID_T00008498001</name>
</gene>
<evidence type="ECO:0000256" key="3">
    <source>
        <dbReference type="ARBA" id="ARBA00022917"/>
    </source>
</evidence>
<comment type="subcellular location">
    <subcellularLocation>
        <location evidence="4">Cytoplasm</location>
    </subcellularLocation>
</comment>
<dbReference type="OrthoDB" id="337745at2759"/>
<protein>
    <recommendedName>
        <fullName evidence="4">Eukaryotic translation initiation factor 3 subunit K</fullName>
        <shortName evidence="4">eIF3k</shortName>
    </recommendedName>
    <alternativeName>
        <fullName evidence="4">eIF-3 p25</fullName>
    </alternativeName>
</protein>
<organism evidence="6">
    <name type="scientific">Oikopleura dioica</name>
    <name type="common">Tunicate</name>
    <dbReference type="NCBI Taxonomy" id="34765"/>
    <lineage>
        <taxon>Eukaryota</taxon>
        <taxon>Metazoa</taxon>
        <taxon>Chordata</taxon>
        <taxon>Tunicata</taxon>
        <taxon>Appendicularia</taxon>
        <taxon>Copelata</taxon>
        <taxon>Oikopleuridae</taxon>
        <taxon>Oikopleura</taxon>
    </lineage>
</organism>
<dbReference type="InterPro" id="IPR036388">
    <property type="entry name" value="WH-like_DNA-bd_sf"/>
</dbReference>
<sequence length="227" mass="26584">MTAEMSAPFDPKSIHDRLKDMNRYNPENQPILEEYVLQQVREGEYDLDANMALLKLYQFYPNSIRHEIVLYVLLKGMMVLPEPDFVMYKALLSNLNDEDMDQSVRRSLEIHKLLEQCNYPKFWEALQIEHDMIAEFAGFEDAIRNHICGVITHSFQRLSRDLVKEFLGIQKEQDLNLWIERFGWKAEQNVIFVTSQEDKVKSKSIVEKVDLSGLVSVMRLGARKLGK</sequence>
<dbReference type="GO" id="GO:0003743">
    <property type="term" value="F:translation initiation factor activity"/>
    <property type="evidence" value="ECO:0007669"/>
    <property type="project" value="UniProtKB-UniRule"/>
</dbReference>
<evidence type="ECO:0000256" key="2">
    <source>
        <dbReference type="ARBA" id="ARBA00022540"/>
    </source>
</evidence>
<dbReference type="FunCoup" id="E4XE94">
    <property type="interactions" value="594"/>
</dbReference>
<accession>E4XE94</accession>
<dbReference type="EMBL" id="FN653041">
    <property type="protein sequence ID" value="CBY09497.1"/>
    <property type="molecule type" value="Genomic_DNA"/>
</dbReference>
<name>E4XE94_OIKDI</name>
<dbReference type="PANTHER" id="PTHR13022:SF0">
    <property type="entry name" value="EUKARYOTIC TRANSLATION INITIATION FACTOR 3 SUBUNIT K"/>
    <property type="match status" value="1"/>
</dbReference>
<dbReference type="GO" id="GO:0005852">
    <property type="term" value="C:eukaryotic translation initiation factor 3 complex"/>
    <property type="evidence" value="ECO:0007669"/>
    <property type="project" value="UniProtKB-UniRule"/>
</dbReference>
<dbReference type="InterPro" id="IPR036390">
    <property type="entry name" value="WH_DNA-bd_sf"/>
</dbReference>
<dbReference type="GO" id="GO:0006446">
    <property type="term" value="P:regulation of translational initiation"/>
    <property type="evidence" value="ECO:0007669"/>
    <property type="project" value="InterPro"/>
</dbReference>
<comment type="similarity">
    <text evidence="4">Belongs to the eIF-3 subunit K family.</text>
</comment>
<dbReference type="AlphaFoldDB" id="E4XE94"/>
<dbReference type="GO" id="GO:0001732">
    <property type="term" value="P:formation of cytoplasmic translation initiation complex"/>
    <property type="evidence" value="ECO:0007669"/>
    <property type="project" value="UniProtKB-UniRule"/>
</dbReference>
<dbReference type="Pfam" id="PF10075">
    <property type="entry name" value="CSN8_PSD8_EIF3K"/>
    <property type="match status" value="1"/>
</dbReference>
<evidence type="ECO:0000256" key="4">
    <source>
        <dbReference type="HAMAP-Rule" id="MF_03010"/>
    </source>
</evidence>
<dbReference type="InterPro" id="IPR000717">
    <property type="entry name" value="PCI_dom"/>
</dbReference>
<evidence type="ECO:0000313" key="6">
    <source>
        <dbReference type="EMBL" id="CBY09497.1"/>
    </source>
</evidence>
<dbReference type="InterPro" id="IPR009374">
    <property type="entry name" value="eIF3k"/>
</dbReference>
<dbReference type="Proteomes" id="UP000001307">
    <property type="component" value="Unassembled WGS sequence"/>
</dbReference>
<keyword evidence="7" id="KW-1185">Reference proteome</keyword>
<dbReference type="SUPFAM" id="SSF48371">
    <property type="entry name" value="ARM repeat"/>
    <property type="match status" value="1"/>
</dbReference>
<dbReference type="Gene3D" id="1.10.10.10">
    <property type="entry name" value="Winged helix-like DNA-binding domain superfamily/Winged helix DNA-binding domain"/>
    <property type="match status" value="1"/>
</dbReference>
<dbReference type="PROSITE" id="PS50250">
    <property type="entry name" value="PCI"/>
    <property type="match status" value="1"/>
</dbReference>
<dbReference type="InParanoid" id="E4XE94"/>
<keyword evidence="1 4" id="KW-0963">Cytoplasm</keyword>
<dbReference type="Gene3D" id="1.25.40.250">
    <property type="entry name" value="ARM repeat, domain 1"/>
    <property type="match status" value="1"/>
</dbReference>